<organism evidence="3 4">
    <name type="scientific">Gibberella intermedia</name>
    <name type="common">Bulb rot disease fungus</name>
    <name type="synonym">Fusarium proliferatum</name>
    <dbReference type="NCBI Taxonomy" id="948311"/>
    <lineage>
        <taxon>Eukaryota</taxon>
        <taxon>Fungi</taxon>
        <taxon>Dikarya</taxon>
        <taxon>Ascomycota</taxon>
        <taxon>Pezizomycotina</taxon>
        <taxon>Sordariomycetes</taxon>
        <taxon>Hypocreomycetidae</taxon>
        <taxon>Hypocreales</taxon>
        <taxon>Nectriaceae</taxon>
        <taxon>Fusarium</taxon>
        <taxon>Fusarium fujikuroi species complex</taxon>
    </lineage>
</organism>
<reference evidence="3 4" key="1">
    <citation type="submission" date="2017-12" db="EMBL/GenBank/DDBJ databases">
        <title>Genome sequence of the mycotoxigenic crop pathogen Fusarium proliferatum, strain ITEM 2341 from Date Palm.</title>
        <authorList>
            <person name="Almiman B.F."/>
            <person name="Shittu T.A."/>
            <person name="Muthumeenakshi S."/>
            <person name="Baroncelli R."/>
            <person name="Sreenivasaprasada S."/>
        </authorList>
    </citation>
    <scope>NUCLEOTIDE SEQUENCE [LARGE SCALE GENOMIC DNA]</scope>
    <source>
        <strain evidence="3 4">ITEM 2341</strain>
    </source>
</reference>
<accession>A0A365MVU0</accession>
<sequence length="236" mass="26790">MEAAHDAWPAPSGAQKNLGPLSKLGELIKVDPERVSVINIYAYQQISFITPADLWNALDGKEQIFFVDCQDNKIAKWMFNRAIKWDINDNDDYKNEEFFLRRKGYPGGDNLFPTDPRRLPDAVIFNCEVGVNRSPMMAFWYMRYLLKTYPSVVPDSQNVRGLKTRVYILQGGIAGLEKPGTPKGLQSSSSGPVSNSGWRWLLDEADAVLTSETWDPRVRKDRIGDPPIKSKVTREH</sequence>
<dbReference type="EMBL" id="PKMI01000039">
    <property type="protein sequence ID" value="RBA12659.1"/>
    <property type="molecule type" value="Genomic_DNA"/>
</dbReference>
<evidence type="ECO:0000259" key="2">
    <source>
        <dbReference type="PROSITE" id="PS50206"/>
    </source>
</evidence>
<dbReference type="InterPro" id="IPR036873">
    <property type="entry name" value="Rhodanese-like_dom_sf"/>
</dbReference>
<protein>
    <recommendedName>
        <fullName evidence="2">Rhodanese domain-containing protein</fullName>
    </recommendedName>
</protein>
<comment type="caution">
    <text evidence="3">The sequence shown here is derived from an EMBL/GenBank/DDBJ whole genome shotgun (WGS) entry which is preliminary data.</text>
</comment>
<feature type="domain" description="Rhodanese" evidence="2">
    <location>
        <begin position="121"/>
        <end position="185"/>
    </location>
</feature>
<dbReference type="InterPro" id="IPR001763">
    <property type="entry name" value="Rhodanese-like_dom"/>
</dbReference>
<dbReference type="PROSITE" id="PS50206">
    <property type="entry name" value="RHODANESE_3"/>
    <property type="match status" value="1"/>
</dbReference>
<gene>
    <name evidence="3" type="ORF">FPRO05_04109</name>
</gene>
<dbReference type="Gene3D" id="3.40.250.10">
    <property type="entry name" value="Rhodanese-like domain"/>
    <property type="match status" value="1"/>
</dbReference>
<evidence type="ECO:0000256" key="1">
    <source>
        <dbReference type="SAM" id="MobiDB-lite"/>
    </source>
</evidence>
<evidence type="ECO:0000313" key="3">
    <source>
        <dbReference type="EMBL" id="RBA12659.1"/>
    </source>
</evidence>
<name>A0A365MVU0_GIBIN</name>
<dbReference type="AlphaFoldDB" id="A0A365MVU0"/>
<dbReference type="Proteomes" id="UP000251714">
    <property type="component" value="Unassembled WGS sequence"/>
</dbReference>
<feature type="region of interest" description="Disordered" evidence="1">
    <location>
        <begin position="216"/>
        <end position="236"/>
    </location>
</feature>
<evidence type="ECO:0000313" key="4">
    <source>
        <dbReference type="Proteomes" id="UP000251714"/>
    </source>
</evidence>
<proteinExistence type="predicted"/>
<dbReference type="SUPFAM" id="SSF52821">
    <property type="entry name" value="Rhodanese/Cell cycle control phosphatase"/>
    <property type="match status" value="1"/>
</dbReference>